<dbReference type="PROSITE" id="PS51257">
    <property type="entry name" value="PROKAR_LIPOPROTEIN"/>
    <property type="match status" value="1"/>
</dbReference>
<dbReference type="GO" id="GO:0016491">
    <property type="term" value="F:oxidoreductase activity"/>
    <property type="evidence" value="ECO:0007669"/>
    <property type="project" value="InterPro"/>
</dbReference>
<dbReference type="Pfam" id="PF08534">
    <property type="entry name" value="Redoxin"/>
    <property type="match status" value="1"/>
</dbReference>
<dbReference type="InterPro" id="IPR050553">
    <property type="entry name" value="Thioredoxin_ResA/DsbE_sf"/>
</dbReference>
<dbReference type="PROSITE" id="PS51352">
    <property type="entry name" value="THIOREDOXIN_2"/>
    <property type="match status" value="1"/>
</dbReference>
<evidence type="ECO:0000313" key="9">
    <source>
        <dbReference type="Proteomes" id="UP000433493"/>
    </source>
</evidence>
<keyword evidence="5" id="KW-0676">Redox-active center</keyword>
<keyword evidence="9" id="KW-1185">Reference proteome</keyword>
<dbReference type="InterPro" id="IPR013766">
    <property type="entry name" value="Thioredoxin_domain"/>
</dbReference>
<feature type="signal peptide" evidence="6">
    <location>
        <begin position="1"/>
        <end position="33"/>
    </location>
</feature>
<accession>A0A7J5BFU0</accession>
<dbReference type="AlphaFoldDB" id="A0A7J5BFU0"/>
<evidence type="ECO:0000259" key="7">
    <source>
        <dbReference type="PROSITE" id="PS51352"/>
    </source>
</evidence>
<evidence type="ECO:0000256" key="3">
    <source>
        <dbReference type="ARBA" id="ARBA00022968"/>
    </source>
</evidence>
<dbReference type="InterPro" id="IPR036249">
    <property type="entry name" value="Thioredoxin-like_sf"/>
</dbReference>
<evidence type="ECO:0000256" key="6">
    <source>
        <dbReference type="SAM" id="SignalP"/>
    </source>
</evidence>
<keyword evidence="3" id="KW-0812">Transmembrane</keyword>
<sequence length="203" mass="21611">MTNLIRRHRRGLAATLSIAAAFALSGCANDSFAEQYAADAEQGYVAGDGSWEVFSPSERAEPVSYEGEIESGDTVSSADYAGEVVVMNFWYAACPPCRIEAPDLEQVNQDFADEGVNFLGVNVYDQAPTAESFNAEFGITYPSILDVDSASVRLAFSDNVPPQAIPSTLVIDQNGSVAAVIRGIADPSVLTEMINTVLEEQAA</sequence>
<name>A0A7J5BFU0_9MICO</name>
<dbReference type="OrthoDB" id="9796554at2"/>
<dbReference type="GO" id="GO:0030313">
    <property type="term" value="C:cell envelope"/>
    <property type="evidence" value="ECO:0007669"/>
    <property type="project" value="UniProtKB-SubCell"/>
</dbReference>
<gene>
    <name evidence="8" type="ORF">F8O05_01515</name>
</gene>
<dbReference type="Gene3D" id="3.40.30.10">
    <property type="entry name" value="Glutaredoxin"/>
    <property type="match status" value="1"/>
</dbReference>
<dbReference type="PANTHER" id="PTHR42852">
    <property type="entry name" value="THIOL:DISULFIDE INTERCHANGE PROTEIN DSBE"/>
    <property type="match status" value="1"/>
</dbReference>
<dbReference type="RefSeq" id="WP_158050980.1">
    <property type="nucleotide sequence ID" value="NZ_WBKB01000001.1"/>
</dbReference>
<protein>
    <submittedName>
        <fullName evidence="8">TlpA family protein disulfide reductase</fullName>
    </submittedName>
</protein>
<keyword evidence="2" id="KW-0201">Cytochrome c-type biogenesis</keyword>
<comment type="caution">
    <text evidence="8">The sequence shown here is derived from an EMBL/GenBank/DDBJ whole genome shotgun (WGS) entry which is preliminary data.</text>
</comment>
<dbReference type="SUPFAM" id="SSF52833">
    <property type="entry name" value="Thioredoxin-like"/>
    <property type="match status" value="1"/>
</dbReference>
<dbReference type="GO" id="GO:0017004">
    <property type="term" value="P:cytochrome complex assembly"/>
    <property type="evidence" value="ECO:0007669"/>
    <property type="project" value="UniProtKB-KW"/>
</dbReference>
<keyword evidence="4" id="KW-1015">Disulfide bond</keyword>
<evidence type="ECO:0000256" key="5">
    <source>
        <dbReference type="ARBA" id="ARBA00023284"/>
    </source>
</evidence>
<reference evidence="8 9" key="1">
    <citation type="submission" date="2019-09" db="EMBL/GenBank/DDBJ databases">
        <title>Phylogeny of genus Pseudoclavibacter and closely related genus.</title>
        <authorList>
            <person name="Li Y."/>
        </authorList>
    </citation>
    <scope>NUCLEOTIDE SEQUENCE [LARGE SCALE GENOMIC DNA]</scope>
    <source>
        <strain evidence="8 9">KCTC 13959</strain>
    </source>
</reference>
<proteinExistence type="predicted"/>
<evidence type="ECO:0000256" key="2">
    <source>
        <dbReference type="ARBA" id="ARBA00022748"/>
    </source>
</evidence>
<dbReference type="InterPro" id="IPR013740">
    <property type="entry name" value="Redoxin"/>
</dbReference>
<keyword evidence="6" id="KW-0732">Signal</keyword>
<evidence type="ECO:0000256" key="4">
    <source>
        <dbReference type="ARBA" id="ARBA00023157"/>
    </source>
</evidence>
<dbReference type="PANTHER" id="PTHR42852:SF6">
    <property type="entry name" value="THIOL:DISULFIDE INTERCHANGE PROTEIN DSBE"/>
    <property type="match status" value="1"/>
</dbReference>
<keyword evidence="3" id="KW-0735">Signal-anchor</keyword>
<evidence type="ECO:0000313" key="8">
    <source>
        <dbReference type="EMBL" id="KAB1644968.1"/>
    </source>
</evidence>
<organism evidence="8 9">
    <name type="scientific">Gulosibacter chungangensis</name>
    <dbReference type="NCBI Taxonomy" id="979746"/>
    <lineage>
        <taxon>Bacteria</taxon>
        <taxon>Bacillati</taxon>
        <taxon>Actinomycetota</taxon>
        <taxon>Actinomycetes</taxon>
        <taxon>Micrococcales</taxon>
        <taxon>Microbacteriaceae</taxon>
        <taxon>Gulosibacter</taxon>
    </lineage>
</organism>
<dbReference type="Proteomes" id="UP000433493">
    <property type="component" value="Unassembled WGS sequence"/>
</dbReference>
<comment type="subcellular location">
    <subcellularLocation>
        <location evidence="1">Cell envelope</location>
    </subcellularLocation>
</comment>
<feature type="domain" description="Thioredoxin" evidence="7">
    <location>
        <begin position="54"/>
        <end position="199"/>
    </location>
</feature>
<dbReference type="EMBL" id="WBKB01000001">
    <property type="protein sequence ID" value="KAB1644968.1"/>
    <property type="molecule type" value="Genomic_DNA"/>
</dbReference>
<feature type="chain" id="PRO_5029866635" evidence="6">
    <location>
        <begin position="34"/>
        <end position="203"/>
    </location>
</feature>
<dbReference type="CDD" id="cd02966">
    <property type="entry name" value="TlpA_like_family"/>
    <property type="match status" value="1"/>
</dbReference>
<evidence type="ECO:0000256" key="1">
    <source>
        <dbReference type="ARBA" id="ARBA00004196"/>
    </source>
</evidence>